<keyword evidence="2" id="KW-0812">Transmembrane</keyword>
<dbReference type="GO" id="GO:0005615">
    <property type="term" value="C:extracellular space"/>
    <property type="evidence" value="ECO:0007669"/>
    <property type="project" value="TreeGrafter"/>
</dbReference>
<dbReference type="Proteomes" id="UP001219518">
    <property type="component" value="Unassembled WGS sequence"/>
</dbReference>
<feature type="region of interest" description="Disordered" evidence="1">
    <location>
        <begin position="652"/>
        <end position="769"/>
    </location>
</feature>
<dbReference type="InterPro" id="IPR010562">
    <property type="entry name" value="Haemolymph_juvenile_hormone-bd"/>
</dbReference>
<feature type="region of interest" description="Disordered" evidence="1">
    <location>
        <begin position="319"/>
        <end position="385"/>
    </location>
</feature>
<keyword evidence="2" id="KW-0472">Membrane</keyword>
<feature type="compositionally biased region" description="Low complexity" evidence="1">
    <location>
        <begin position="507"/>
        <end position="521"/>
    </location>
</feature>
<feature type="transmembrane region" description="Helical" evidence="2">
    <location>
        <begin position="43"/>
        <end position="62"/>
    </location>
</feature>
<evidence type="ECO:0000256" key="1">
    <source>
        <dbReference type="SAM" id="MobiDB-lite"/>
    </source>
</evidence>
<feature type="region of interest" description="Disordered" evidence="1">
    <location>
        <begin position="484"/>
        <end position="638"/>
    </location>
</feature>
<accession>A0AAE1LQN3</accession>
<organism evidence="3 4">
    <name type="scientific">Frankliniella fusca</name>
    <dbReference type="NCBI Taxonomy" id="407009"/>
    <lineage>
        <taxon>Eukaryota</taxon>
        <taxon>Metazoa</taxon>
        <taxon>Ecdysozoa</taxon>
        <taxon>Arthropoda</taxon>
        <taxon>Hexapoda</taxon>
        <taxon>Insecta</taxon>
        <taxon>Pterygota</taxon>
        <taxon>Neoptera</taxon>
        <taxon>Paraneoptera</taxon>
        <taxon>Thysanoptera</taxon>
        <taxon>Terebrantia</taxon>
        <taxon>Thripoidea</taxon>
        <taxon>Thripidae</taxon>
        <taxon>Frankliniella</taxon>
    </lineage>
</organism>
<gene>
    <name evidence="3" type="ORF">KUF71_015163</name>
</gene>
<keyword evidence="4" id="KW-1185">Reference proteome</keyword>
<dbReference type="Pfam" id="PF06585">
    <property type="entry name" value="JHBP"/>
    <property type="match status" value="1"/>
</dbReference>
<protein>
    <submittedName>
        <fullName evidence="3">Protein takeout</fullName>
    </submittedName>
</protein>
<feature type="compositionally biased region" description="Low complexity" evidence="1">
    <location>
        <begin position="701"/>
        <end position="716"/>
    </location>
</feature>
<feature type="compositionally biased region" description="Basic and acidic residues" evidence="1">
    <location>
        <begin position="555"/>
        <end position="575"/>
    </location>
</feature>
<proteinExistence type="predicted"/>
<dbReference type="AlphaFoldDB" id="A0AAE1LQN3"/>
<feature type="compositionally biased region" description="Acidic residues" evidence="1">
    <location>
        <begin position="717"/>
        <end position="733"/>
    </location>
</feature>
<dbReference type="InterPro" id="IPR038606">
    <property type="entry name" value="To_sf"/>
</dbReference>
<evidence type="ECO:0000313" key="3">
    <source>
        <dbReference type="EMBL" id="KAK3926827.1"/>
    </source>
</evidence>
<evidence type="ECO:0000256" key="2">
    <source>
        <dbReference type="SAM" id="Phobius"/>
    </source>
</evidence>
<dbReference type="PANTHER" id="PTHR11008:SF40">
    <property type="entry name" value="PROTEIN TAKEOUT"/>
    <property type="match status" value="1"/>
</dbReference>
<name>A0AAE1LQN3_9NEOP</name>
<dbReference type="SMART" id="SM00700">
    <property type="entry name" value="JHBP"/>
    <property type="match status" value="1"/>
</dbReference>
<dbReference type="EMBL" id="JAHWGI010001270">
    <property type="protein sequence ID" value="KAK3926827.1"/>
    <property type="molecule type" value="Genomic_DNA"/>
</dbReference>
<dbReference type="PANTHER" id="PTHR11008">
    <property type="entry name" value="PROTEIN TAKEOUT-LIKE PROTEIN"/>
    <property type="match status" value="1"/>
</dbReference>
<keyword evidence="2" id="KW-1133">Transmembrane helix</keyword>
<feature type="compositionally biased region" description="Polar residues" evidence="1">
    <location>
        <begin position="752"/>
        <end position="765"/>
    </location>
</feature>
<reference evidence="3" key="2">
    <citation type="journal article" date="2023" name="BMC Genomics">
        <title>Pest status, molecular evolution, and epigenetic factors derived from the genome assembly of Frankliniella fusca, a thysanopteran phytovirus vector.</title>
        <authorList>
            <person name="Catto M.A."/>
            <person name="Labadie P.E."/>
            <person name="Jacobson A.L."/>
            <person name="Kennedy G.G."/>
            <person name="Srinivasan R."/>
            <person name="Hunt B.G."/>
        </authorList>
    </citation>
    <scope>NUCLEOTIDE SEQUENCE</scope>
    <source>
        <strain evidence="3">PL_HMW_Pooled</strain>
    </source>
</reference>
<reference evidence="3" key="1">
    <citation type="submission" date="2021-07" db="EMBL/GenBank/DDBJ databases">
        <authorList>
            <person name="Catto M.A."/>
            <person name="Jacobson A."/>
            <person name="Kennedy G."/>
            <person name="Labadie P."/>
            <person name="Hunt B.G."/>
            <person name="Srinivasan R."/>
        </authorList>
    </citation>
    <scope>NUCLEOTIDE SEQUENCE</scope>
    <source>
        <strain evidence="3">PL_HMW_Pooled</strain>
        <tissue evidence="3">Head</tissue>
    </source>
</reference>
<feature type="compositionally biased region" description="Low complexity" evidence="1">
    <location>
        <begin position="325"/>
        <end position="365"/>
    </location>
</feature>
<comment type="caution">
    <text evidence="3">The sequence shown here is derived from an EMBL/GenBank/DDBJ whole genome shotgun (WGS) entry which is preliminary data.</text>
</comment>
<sequence length="819" mass="87018">MASRRAAGRPCVPAAADEQTSPSWVDEDVTRVQACATAVSRDAMVWFTVAVCLGLVAAPLALPSAAAPRQKSNPYFHTCRYRARYWDDCVQTVAQELQPLFAEGVPELGVRPIDPLFVDTFNFSEVSGKFRVHLVMNNVTMEGLSDYYVTGVRSNLQELSMEIRLRVPSLSFRAHYHMDGRFLFLALSGGGTCQYNFTDVDNKVVVRGHLVRRVSDDALHFRVNTLQWTMLPSKGFSQFSAQEGDSSVYSHATSRLLNDHGEEGWRSFQSAAELAFAEVFRERINRLMMNIPYRDLFPPGVLPLHLLELPMADNVADEYPPLYWTRPSTTTTTTTTSTTTTESPSTTSTTTSPPATISPPVTTAPFIPTQNREEPSQDTAQVDQNEQPAAELVDDVQEAVTAVEDILVSREEAADSATGPEVVQSSPPVEVTLPYADQDAEQPERTRVLEEAIGSQHNGTVRVASENVAAAAVAGAAVAADEAAAGGDGADQPVRPSGANQNLEQEGASAAAAGAAGAAGAVPRQDEQDPQDAARPVEGVNGVVKEEESGQLGERPGDAPPRPDLEDADTEDRIASFDTAFTLEDEPGTPPTPSVLPVDVYIGDAPASRREEYTVVDSDGTAAGLSRPEAPESSEDGRWGVVSRVVAVDSATTADTITPREHEGPAAAARQMHQVWSPTEGPEAPPGSSDEIAVRERTEPSDVAPTSASTDAAAMDEATEADNSIPDEDDDDQLLPLPLASRGERAEPKASQAASDAAGNTTTTMPAEDFSPLASLGQVVSAVAKDLIAEVSEVFIGPGVGAEEEVAAGEATTSVSPRG</sequence>
<evidence type="ECO:0000313" key="4">
    <source>
        <dbReference type="Proteomes" id="UP001219518"/>
    </source>
</evidence>
<dbReference type="Gene3D" id="3.15.10.30">
    <property type="entry name" value="Haemolymph juvenile hormone binding protein"/>
    <property type="match status" value="1"/>
</dbReference>